<comment type="caution">
    <text evidence="8">The sequence shown here is derived from an EMBL/GenBank/DDBJ whole genome shotgun (WGS) entry which is preliminary data.</text>
</comment>
<keyword evidence="9" id="KW-1185">Reference proteome</keyword>
<keyword evidence="3" id="KW-0813">Transport</keyword>
<gene>
    <name evidence="8" type="ORF">GCM10023116_24340</name>
</gene>
<organism evidence="8 9">
    <name type="scientific">Kistimonas scapharcae</name>
    <dbReference type="NCBI Taxonomy" id="1036133"/>
    <lineage>
        <taxon>Bacteria</taxon>
        <taxon>Pseudomonadati</taxon>
        <taxon>Pseudomonadota</taxon>
        <taxon>Gammaproteobacteria</taxon>
        <taxon>Oceanospirillales</taxon>
        <taxon>Endozoicomonadaceae</taxon>
        <taxon>Kistimonas</taxon>
    </lineage>
</organism>
<evidence type="ECO:0000256" key="2">
    <source>
        <dbReference type="ARBA" id="ARBA00007613"/>
    </source>
</evidence>
<dbReference type="PROSITE" id="PS51257">
    <property type="entry name" value="PROKAR_LIPOPROTEIN"/>
    <property type="match status" value="1"/>
</dbReference>
<dbReference type="Gene3D" id="1.20.1600.10">
    <property type="entry name" value="Outer membrane efflux proteins (OEP)"/>
    <property type="match status" value="1"/>
</dbReference>
<protein>
    <recommendedName>
        <fullName evidence="10">Transporter</fullName>
    </recommendedName>
</protein>
<proteinExistence type="inferred from homology"/>
<evidence type="ECO:0000256" key="6">
    <source>
        <dbReference type="ARBA" id="ARBA00023136"/>
    </source>
</evidence>
<dbReference type="InterPro" id="IPR051906">
    <property type="entry name" value="TolC-like"/>
</dbReference>
<evidence type="ECO:0000256" key="4">
    <source>
        <dbReference type="ARBA" id="ARBA00022452"/>
    </source>
</evidence>
<reference evidence="9" key="1">
    <citation type="journal article" date="2019" name="Int. J. Syst. Evol. Microbiol.">
        <title>The Global Catalogue of Microorganisms (GCM) 10K type strain sequencing project: providing services to taxonomists for standard genome sequencing and annotation.</title>
        <authorList>
            <consortium name="The Broad Institute Genomics Platform"/>
            <consortium name="The Broad Institute Genome Sequencing Center for Infectious Disease"/>
            <person name="Wu L."/>
            <person name="Ma J."/>
        </authorList>
    </citation>
    <scope>NUCLEOTIDE SEQUENCE [LARGE SCALE GENOMIC DNA]</scope>
    <source>
        <strain evidence="9">JCM 17805</strain>
    </source>
</reference>
<accession>A0ABP8V4F9</accession>
<keyword evidence="4" id="KW-1134">Transmembrane beta strand</keyword>
<keyword evidence="5" id="KW-0812">Transmembrane</keyword>
<evidence type="ECO:0000256" key="7">
    <source>
        <dbReference type="ARBA" id="ARBA00023237"/>
    </source>
</evidence>
<dbReference type="Pfam" id="PF02321">
    <property type="entry name" value="OEP"/>
    <property type="match status" value="1"/>
</dbReference>
<dbReference type="InterPro" id="IPR003423">
    <property type="entry name" value="OMP_efflux"/>
</dbReference>
<dbReference type="PANTHER" id="PTHR30026:SF20">
    <property type="entry name" value="OUTER MEMBRANE PROTEIN TOLC"/>
    <property type="match status" value="1"/>
</dbReference>
<evidence type="ECO:0000256" key="1">
    <source>
        <dbReference type="ARBA" id="ARBA00004442"/>
    </source>
</evidence>
<dbReference type="EMBL" id="BAABFL010000367">
    <property type="protein sequence ID" value="GAA4650151.1"/>
    <property type="molecule type" value="Genomic_DNA"/>
</dbReference>
<keyword evidence="7" id="KW-0998">Cell outer membrane</keyword>
<sequence>MKCYPVIRTLSTLMTAMIIAGCTLHGRGLTPEEIRQRSEQDLAGFHIAPPITEPLSLPQAMARAIEFNLELEVDRYRQLVSETGLEEVQWQLAPSTLAEANTVLRSSPPDQRNSSNFEGRRRDVASANLSWSVLDFAIGYIRTQQALNDVFITREQTRSTLNRLMSEVRTVWWRTVLAEQREKEGLQLAADIYAMDDQLAGERYTSLMDPLVLLGYQRELLSLSGRLQSIKRERQAAIIELSALINSRTTEFPLPASSHSNQMIPALPELSELEVLALRLRPELQESDYRVRNLEWDVSGAKWRWLPNIDVFASARYDDSANLEDSHWEEQGVGVSLDLMGIFKIPARIRAAEAELDAEEAKRLALAMAVIKQVRMAAAEQQTLIQDYQRAQHYQSLVFKEWKVRDSREQFDPGDEIALLKVRCDLLLAQYEVDQAWLALLKGYESTLLATGVDQVPLKLLEQQGNDLASSLVRHDAIPSLASYMEP</sequence>
<evidence type="ECO:0000256" key="5">
    <source>
        <dbReference type="ARBA" id="ARBA00022692"/>
    </source>
</evidence>
<comment type="similarity">
    <text evidence="2">Belongs to the outer membrane factor (OMF) (TC 1.B.17) family.</text>
</comment>
<evidence type="ECO:0000313" key="8">
    <source>
        <dbReference type="EMBL" id="GAA4650151.1"/>
    </source>
</evidence>
<dbReference type="RefSeq" id="WP_345196252.1">
    <property type="nucleotide sequence ID" value="NZ_BAABFL010000367.1"/>
</dbReference>
<dbReference type="PANTHER" id="PTHR30026">
    <property type="entry name" value="OUTER MEMBRANE PROTEIN TOLC"/>
    <property type="match status" value="1"/>
</dbReference>
<evidence type="ECO:0008006" key="10">
    <source>
        <dbReference type="Google" id="ProtNLM"/>
    </source>
</evidence>
<name>A0ABP8V4F9_9GAMM</name>
<evidence type="ECO:0000313" key="9">
    <source>
        <dbReference type="Proteomes" id="UP001500604"/>
    </source>
</evidence>
<keyword evidence="6" id="KW-0472">Membrane</keyword>
<comment type="subcellular location">
    <subcellularLocation>
        <location evidence="1">Cell outer membrane</location>
    </subcellularLocation>
</comment>
<dbReference type="SUPFAM" id="SSF56954">
    <property type="entry name" value="Outer membrane efflux proteins (OEP)"/>
    <property type="match status" value="1"/>
</dbReference>
<evidence type="ECO:0000256" key="3">
    <source>
        <dbReference type="ARBA" id="ARBA00022448"/>
    </source>
</evidence>
<dbReference type="Proteomes" id="UP001500604">
    <property type="component" value="Unassembled WGS sequence"/>
</dbReference>